<dbReference type="AlphaFoldDB" id="I4VIJ3"/>
<dbReference type="Pfam" id="PF03235">
    <property type="entry name" value="GmrSD_N"/>
    <property type="match status" value="1"/>
</dbReference>
<dbReference type="PANTHER" id="PTHR35149:SF1">
    <property type="entry name" value="DUF5655 DOMAIN-CONTAINING PROTEIN"/>
    <property type="match status" value="1"/>
</dbReference>
<sequence length="627" mass="71844">MEAKARNLERIFERTIQYQIPLFQRPYVWDEQRNWEPLWDDIQGLLNKLLRKGSVHPHFLGAVVLEQLGNATGSVESRQVIDGQQRFTTLQLFLVACRDHAASLESEKYVERFGDLVSNRPNKIDHEVEAFKLWPTNGDRPAFRLVHEVGSAAKLDEQLKSKPELRSSNIVGAYRYFSSQLVTWFTGKLDVVGESEPAMSISMGDRHEALWQVAKASLQMVVIDLDKEDETQVIFETMNALGEPLLPADLIKNFLFRRASSEGEDVEKLYEQHWRGFDDNWWRVEIKQGRITRYRIDIFLNYYLALMTSDEVKSTHLFSIFKGFVQSAEPVEGSLIPLPTTSAEHMAQLDRYAKIYAKFTTAGNHPRLALFLRRLDAIDTTTAYPFLLFAYGELMPNRQTEFDRLLDVVESFLVRRMICGLTPKNYNRLFIDLIKAADKAGDVSASFVSTWLAKGNGESVRYPDNEELLTAVWGMPLYKRLSQPKVRLVLEALEFAAQHNKSEVLALPDGLTIEHVLPQKWQEHWPLSAEILADPVKAQEAAAERDGLLNTLGNLTLITPYLNPALSNSAWSDKRPELLKFARLNLTRYFHEPSAVVWDEAAIRERTKALFVHLGRTWPDIERPTVV</sequence>
<evidence type="ECO:0000313" key="3">
    <source>
        <dbReference type="EMBL" id="EIL87034.1"/>
    </source>
</evidence>
<dbReference type="PATRIC" id="fig|1163408.3.peg.3453"/>
<comment type="caution">
    <text evidence="3">The sequence shown here is derived from an EMBL/GenBank/DDBJ whole genome shotgun (WGS) entry which is preliminary data.</text>
</comment>
<keyword evidence="4" id="KW-1185">Reference proteome</keyword>
<feature type="domain" description="GmrSD restriction endonucleases C-terminal" evidence="2">
    <location>
        <begin position="462"/>
        <end position="611"/>
    </location>
</feature>
<dbReference type="eggNOG" id="COG1479">
    <property type="taxonomic scope" value="Bacteria"/>
</dbReference>
<gene>
    <name evidence="3" type="ORF">UU9_17088</name>
</gene>
<name>I4VIJ3_9GAMM</name>
<accession>I4VIJ3</accession>
<dbReference type="OrthoDB" id="9798761at2"/>
<evidence type="ECO:0008006" key="5">
    <source>
        <dbReference type="Google" id="ProtNLM"/>
    </source>
</evidence>
<dbReference type="REBASE" id="58909">
    <property type="entry name" value="Rsp18449GmrSDP"/>
</dbReference>
<dbReference type="Pfam" id="PF07510">
    <property type="entry name" value="GmrSD_C"/>
    <property type="match status" value="1"/>
</dbReference>
<dbReference type="InterPro" id="IPR011089">
    <property type="entry name" value="GmrSD_C"/>
</dbReference>
<proteinExistence type="predicted"/>
<dbReference type="InterPro" id="IPR004919">
    <property type="entry name" value="GmrSD_N"/>
</dbReference>
<dbReference type="EMBL" id="AJXU01000095">
    <property type="protein sequence ID" value="EIL87034.1"/>
    <property type="molecule type" value="Genomic_DNA"/>
</dbReference>
<dbReference type="RefSeq" id="WP_007083037.1">
    <property type="nucleotide sequence ID" value="NZ_AJXU01000095.1"/>
</dbReference>
<evidence type="ECO:0000259" key="2">
    <source>
        <dbReference type="Pfam" id="PF07510"/>
    </source>
</evidence>
<feature type="domain" description="GmrSD restriction endonucleases N-terminal" evidence="1">
    <location>
        <begin position="9"/>
        <end position="256"/>
    </location>
</feature>
<reference evidence="3 4" key="1">
    <citation type="journal article" date="2012" name="J. Bacteriol.">
        <title>Genome sequences for six rhodanobacter strains, isolated from soils and the terrestrial subsurface, with variable denitrification capabilities.</title>
        <authorList>
            <person name="Kostka J.E."/>
            <person name="Green S.J."/>
            <person name="Rishishwar L."/>
            <person name="Prakash O."/>
            <person name="Katz L.S."/>
            <person name="Marino-Ramirez L."/>
            <person name="Jordan I.K."/>
            <person name="Munk C."/>
            <person name="Ivanova N."/>
            <person name="Mikhailova N."/>
            <person name="Watson D.B."/>
            <person name="Brown S.D."/>
            <person name="Palumbo A.V."/>
            <person name="Brooks S.C."/>
        </authorList>
    </citation>
    <scope>NUCLEOTIDE SEQUENCE [LARGE SCALE GENOMIC DNA]</scope>
    <source>
        <strain evidence="4">Jip2T</strain>
    </source>
</reference>
<evidence type="ECO:0000259" key="1">
    <source>
        <dbReference type="Pfam" id="PF03235"/>
    </source>
</evidence>
<dbReference type="Proteomes" id="UP000004210">
    <property type="component" value="Unassembled WGS sequence"/>
</dbReference>
<organism evidence="3 4">
    <name type="scientific">Rhodanobacter fulvus Jip2</name>
    <dbReference type="NCBI Taxonomy" id="1163408"/>
    <lineage>
        <taxon>Bacteria</taxon>
        <taxon>Pseudomonadati</taxon>
        <taxon>Pseudomonadota</taxon>
        <taxon>Gammaproteobacteria</taxon>
        <taxon>Lysobacterales</taxon>
        <taxon>Rhodanobacteraceae</taxon>
        <taxon>Rhodanobacter</taxon>
    </lineage>
</organism>
<evidence type="ECO:0000313" key="4">
    <source>
        <dbReference type="Proteomes" id="UP000004210"/>
    </source>
</evidence>
<dbReference type="PANTHER" id="PTHR35149">
    <property type="entry name" value="SLL5132 PROTEIN"/>
    <property type="match status" value="1"/>
</dbReference>
<protein>
    <recommendedName>
        <fullName evidence="5">DUF262 domain-containing protein</fullName>
    </recommendedName>
</protein>